<evidence type="ECO:0000313" key="4">
    <source>
        <dbReference type="Proteomes" id="UP001589748"/>
    </source>
</evidence>
<gene>
    <name evidence="3" type="ORF">ACFFVI_01275</name>
</gene>
<comment type="caution">
    <text evidence="3">The sequence shown here is derived from an EMBL/GenBank/DDBJ whole genome shotgun (WGS) entry which is preliminary data.</text>
</comment>
<feature type="transmembrane region" description="Helical" evidence="2">
    <location>
        <begin position="46"/>
        <end position="67"/>
    </location>
</feature>
<keyword evidence="2" id="KW-0812">Transmembrane</keyword>
<keyword evidence="4" id="KW-1185">Reference proteome</keyword>
<reference evidence="3 4" key="1">
    <citation type="submission" date="2024-09" db="EMBL/GenBank/DDBJ databases">
        <authorList>
            <person name="Sun Q."/>
            <person name="Mori K."/>
        </authorList>
    </citation>
    <scope>NUCLEOTIDE SEQUENCE [LARGE SCALE GENOMIC DNA]</scope>
    <source>
        <strain evidence="3 4">TISTR 1856</strain>
    </source>
</reference>
<keyword evidence="2" id="KW-1133">Transmembrane helix</keyword>
<name>A0ABV5LNB2_9ACTN</name>
<dbReference type="EMBL" id="JBHMDM010000001">
    <property type="protein sequence ID" value="MFB9375589.1"/>
    <property type="molecule type" value="Genomic_DNA"/>
</dbReference>
<dbReference type="Pfam" id="PF11303">
    <property type="entry name" value="DUF3105"/>
    <property type="match status" value="1"/>
</dbReference>
<evidence type="ECO:0000313" key="3">
    <source>
        <dbReference type="EMBL" id="MFB9375589.1"/>
    </source>
</evidence>
<evidence type="ECO:0000256" key="1">
    <source>
        <dbReference type="SAM" id="MobiDB-lite"/>
    </source>
</evidence>
<feature type="region of interest" description="Disordered" evidence="1">
    <location>
        <begin position="1"/>
        <end position="43"/>
    </location>
</feature>
<proteinExistence type="predicted"/>
<organism evidence="3 4">
    <name type="scientific">Kineococcus gynurae</name>
    <dbReference type="NCBI Taxonomy" id="452979"/>
    <lineage>
        <taxon>Bacteria</taxon>
        <taxon>Bacillati</taxon>
        <taxon>Actinomycetota</taxon>
        <taxon>Actinomycetes</taxon>
        <taxon>Kineosporiales</taxon>
        <taxon>Kineosporiaceae</taxon>
        <taxon>Kineococcus</taxon>
    </lineage>
</organism>
<dbReference type="RefSeq" id="WP_380140257.1">
    <property type="nucleotide sequence ID" value="NZ_JBHLUI010000012.1"/>
</dbReference>
<feature type="compositionally biased region" description="Basic and acidic residues" evidence="1">
    <location>
        <begin position="1"/>
        <end position="39"/>
    </location>
</feature>
<accession>A0ABV5LNB2</accession>
<evidence type="ECO:0000256" key="2">
    <source>
        <dbReference type="SAM" id="Phobius"/>
    </source>
</evidence>
<dbReference type="InterPro" id="IPR021454">
    <property type="entry name" value="DUF3105"/>
</dbReference>
<dbReference type="Proteomes" id="UP001589748">
    <property type="component" value="Unassembled WGS sequence"/>
</dbReference>
<keyword evidence="2" id="KW-0472">Membrane</keyword>
<sequence length="219" mass="23341">MSEQTDPRPDDRRTDDPREEQRRARAERVAKMQQADRRSAGRRRGAIIAGATVAVLAVAGGVTAVIVSQPDPPSLDAVQTFQYSNGEAHVTTPVDYAESPPVGGPHNGVPQTCGVYDTAVPNENAVHSLEHGAVWITYRPDLPADQVEALRADAQGQSYVLMSPYPDLPSPVVLSAWNNQLRLDSGEDPRIGAFLARFVQGSQTPEPGAACIGNGAPIA</sequence>
<protein>
    <submittedName>
        <fullName evidence="3">DUF3105 domain-containing protein</fullName>
    </submittedName>
</protein>